<dbReference type="InterPro" id="IPR029063">
    <property type="entry name" value="SAM-dependent_MTases_sf"/>
</dbReference>
<evidence type="ECO:0000256" key="5">
    <source>
        <dbReference type="HAMAP-Rule" id="MF_02126"/>
    </source>
</evidence>
<dbReference type="AlphaFoldDB" id="A0A931I0Z0"/>
<keyword evidence="1 5" id="KW-0489">Methyltransferase</keyword>
<dbReference type="InterPro" id="IPR007848">
    <property type="entry name" value="Small_mtfrase_dom"/>
</dbReference>
<dbReference type="InterPro" id="IPR019874">
    <property type="entry name" value="RF_methyltr_PrmC"/>
</dbReference>
<dbReference type="Pfam" id="PF05175">
    <property type="entry name" value="MTS"/>
    <property type="match status" value="1"/>
</dbReference>
<dbReference type="GO" id="GO:0003676">
    <property type="term" value="F:nucleic acid binding"/>
    <property type="evidence" value="ECO:0007669"/>
    <property type="project" value="InterPro"/>
</dbReference>
<evidence type="ECO:0000313" key="8">
    <source>
        <dbReference type="EMBL" id="MBH0237359.1"/>
    </source>
</evidence>
<sequence>MLLPALLAAQRRRLAEAGIDTASLDIRLLAGRVLGVDAAGLLAHDGPLGAAAAADITAMVDRRLAGEPVARILGDWEFWGLPFVLSPATLVPRPDTETLVEAVLDLVRGGAVPGAGPDGAGLTVVDLGTGSGAILVALLSELGAAEGLGVDLSEEALSTARLNAARNGVAGRSLFCRGSWLDAVTGPFSLVVSNPPYIESADIDGLAPEVARHDPRLALDGGADGLDAYRVIAAGAAARLVPGGVLALEIGWRQAVTVTEILADAGFAAITVRRDLAGHDRVVIGRRR</sequence>
<dbReference type="CDD" id="cd02440">
    <property type="entry name" value="AdoMet_MTases"/>
    <property type="match status" value="1"/>
</dbReference>
<feature type="binding site" evidence="5">
    <location>
        <position position="151"/>
    </location>
    <ligand>
        <name>S-adenosyl-L-methionine</name>
        <dbReference type="ChEBI" id="CHEBI:59789"/>
    </ligand>
</feature>
<evidence type="ECO:0000256" key="1">
    <source>
        <dbReference type="ARBA" id="ARBA00022603"/>
    </source>
</evidence>
<dbReference type="SUPFAM" id="SSF53335">
    <property type="entry name" value="S-adenosyl-L-methionine-dependent methyltransferases"/>
    <property type="match status" value="1"/>
</dbReference>
<dbReference type="EMBL" id="JADZLT010000042">
    <property type="protein sequence ID" value="MBH0237359.1"/>
    <property type="molecule type" value="Genomic_DNA"/>
</dbReference>
<dbReference type="Proteomes" id="UP000631694">
    <property type="component" value="Unassembled WGS sequence"/>
</dbReference>
<comment type="catalytic activity">
    <reaction evidence="4 5">
        <text>L-glutaminyl-[peptide chain release factor] + S-adenosyl-L-methionine = N(5)-methyl-L-glutaminyl-[peptide chain release factor] + S-adenosyl-L-homocysteine + H(+)</text>
        <dbReference type="Rhea" id="RHEA:42896"/>
        <dbReference type="Rhea" id="RHEA-COMP:10271"/>
        <dbReference type="Rhea" id="RHEA-COMP:10272"/>
        <dbReference type="ChEBI" id="CHEBI:15378"/>
        <dbReference type="ChEBI" id="CHEBI:30011"/>
        <dbReference type="ChEBI" id="CHEBI:57856"/>
        <dbReference type="ChEBI" id="CHEBI:59789"/>
        <dbReference type="ChEBI" id="CHEBI:61891"/>
        <dbReference type="EC" id="2.1.1.297"/>
    </reaction>
</comment>
<dbReference type="Gene3D" id="3.40.50.150">
    <property type="entry name" value="Vaccinia Virus protein VP39"/>
    <property type="match status" value="1"/>
</dbReference>
<feature type="binding site" evidence="5">
    <location>
        <begin position="128"/>
        <end position="132"/>
    </location>
    <ligand>
        <name>S-adenosyl-L-methionine</name>
        <dbReference type="ChEBI" id="CHEBI:59789"/>
    </ligand>
</feature>
<keyword evidence="3 5" id="KW-0949">S-adenosyl-L-methionine</keyword>
<dbReference type="NCBIfam" id="TIGR03534">
    <property type="entry name" value="RF_mod_PrmC"/>
    <property type="match status" value="1"/>
</dbReference>
<keyword evidence="9" id="KW-1185">Reference proteome</keyword>
<dbReference type="NCBIfam" id="TIGR00536">
    <property type="entry name" value="hemK_fam"/>
    <property type="match status" value="1"/>
</dbReference>
<dbReference type="PANTHER" id="PTHR18895">
    <property type="entry name" value="HEMK METHYLTRANSFERASE"/>
    <property type="match status" value="1"/>
</dbReference>
<dbReference type="EC" id="2.1.1.297" evidence="5"/>
<proteinExistence type="inferred from homology"/>
<evidence type="ECO:0000259" key="7">
    <source>
        <dbReference type="Pfam" id="PF17827"/>
    </source>
</evidence>
<comment type="function">
    <text evidence="5">Methylates the class 1 translation termination release factors RF1/PrfA and RF2/PrfB on the glutamine residue of the universally conserved GGQ motif.</text>
</comment>
<comment type="similarity">
    <text evidence="5">Belongs to the protein N5-glutamine methyltransferase family. PrmC subfamily.</text>
</comment>
<dbReference type="Gene3D" id="1.10.8.10">
    <property type="entry name" value="DNA helicase RuvA subunit, C-terminal domain"/>
    <property type="match status" value="1"/>
</dbReference>
<dbReference type="InterPro" id="IPR002052">
    <property type="entry name" value="DNA_methylase_N6_adenine_CS"/>
</dbReference>
<feature type="binding site" evidence="5">
    <location>
        <position position="180"/>
    </location>
    <ligand>
        <name>S-adenosyl-L-methionine</name>
        <dbReference type="ChEBI" id="CHEBI:59789"/>
    </ligand>
</feature>
<feature type="domain" description="Release factor glutamine methyltransferase N-terminal" evidence="7">
    <location>
        <begin position="6"/>
        <end position="74"/>
    </location>
</feature>
<dbReference type="PANTHER" id="PTHR18895:SF74">
    <property type="entry name" value="MTRF1L RELEASE FACTOR GLUTAMINE METHYLTRANSFERASE"/>
    <property type="match status" value="1"/>
</dbReference>
<evidence type="ECO:0000259" key="6">
    <source>
        <dbReference type="Pfam" id="PF05175"/>
    </source>
</evidence>
<dbReference type="InterPro" id="IPR040758">
    <property type="entry name" value="PrmC_N"/>
</dbReference>
<feature type="binding site" evidence="5">
    <location>
        <position position="194"/>
    </location>
    <ligand>
        <name>S-adenosyl-L-methionine</name>
        <dbReference type="ChEBI" id="CHEBI:59789"/>
    </ligand>
</feature>
<name>A0A931I0Z0_9HYPH</name>
<protein>
    <recommendedName>
        <fullName evidence="5">Release factor glutamine methyltransferase</fullName>
        <shortName evidence="5">RF MTase</shortName>
        <ecNumber evidence="5">2.1.1.297</ecNumber>
    </recommendedName>
    <alternativeName>
        <fullName evidence="5">N5-glutamine methyltransferase PrmC</fullName>
    </alternativeName>
    <alternativeName>
        <fullName evidence="5">Protein-(glutamine-N5) MTase PrmC</fullName>
    </alternativeName>
    <alternativeName>
        <fullName evidence="5">Protein-glutamine N-methyltransferase PrmC</fullName>
    </alternativeName>
</protein>
<gene>
    <name evidence="5 8" type="primary">prmC</name>
    <name evidence="8" type="ORF">I5731_05950</name>
</gene>
<dbReference type="PROSITE" id="PS00092">
    <property type="entry name" value="N6_MTASE"/>
    <property type="match status" value="1"/>
</dbReference>
<keyword evidence="2 5" id="KW-0808">Transferase</keyword>
<reference evidence="8" key="1">
    <citation type="submission" date="2020-12" db="EMBL/GenBank/DDBJ databases">
        <title>Methylobrevis albus sp. nov., isolated from fresh water lack sediment.</title>
        <authorList>
            <person name="Zou Q."/>
        </authorList>
    </citation>
    <scope>NUCLEOTIDE SEQUENCE</scope>
    <source>
        <strain evidence="8">L22</strain>
    </source>
</reference>
<accession>A0A931I0Z0</accession>
<dbReference type="InterPro" id="IPR050320">
    <property type="entry name" value="N5-glutamine_MTase"/>
</dbReference>
<feature type="domain" description="Methyltransferase small" evidence="6">
    <location>
        <begin position="123"/>
        <end position="202"/>
    </location>
</feature>
<organism evidence="8 9">
    <name type="scientific">Methylobrevis albus</name>
    <dbReference type="NCBI Taxonomy" id="2793297"/>
    <lineage>
        <taxon>Bacteria</taxon>
        <taxon>Pseudomonadati</taxon>
        <taxon>Pseudomonadota</taxon>
        <taxon>Alphaproteobacteria</taxon>
        <taxon>Hyphomicrobiales</taxon>
        <taxon>Pleomorphomonadaceae</taxon>
        <taxon>Methylobrevis</taxon>
    </lineage>
</organism>
<comment type="caution">
    <text evidence="8">The sequence shown here is derived from an EMBL/GenBank/DDBJ whole genome shotgun (WGS) entry which is preliminary data.</text>
</comment>
<evidence type="ECO:0000256" key="2">
    <source>
        <dbReference type="ARBA" id="ARBA00022679"/>
    </source>
</evidence>
<feature type="binding site" evidence="5">
    <location>
        <begin position="194"/>
        <end position="197"/>
    </location>
    <ligand>
        <name>substrate</name>
    </ligand>
</feature>
<evidence type="ECO:0000256" key="3">
    <source>
        <dbReference type="ARBA" id="ARBA00022691"/>
    </source>
</evidence>
<dbReference type="InterPro" id="IPR004556">
    <property type="entry name" value="HemK-like"/>
</dbReference>
<dbReference type="GO" id="GO:0032259">
    <property type="term" value="P:methylation"/>
    <property type="evidence" value="ECO:0007669"/>
    <property type="project" value="UniProtKB-KW"/>
</dbReference>
<dbReference type="HAMAP" id="MF_02126">
    <property type="entry name" value="RF_methyltr_PrmC"/>
    <property type="match status" value="1"/>
</dbReference>
<evidence type="ECO:0000313" key="9">
    <source>
        <dbReference type="Proteomes" id="UP000631694"/>
    </source>
</evidence>
<dbReference type="GO" id="GO:0102559">
    <property type="term" value="F:peptide chain release factor N(5)-glutamine methyltransferase activity"/>
    <property type="evidence" value="ECO:0007669"/>
    <property type="project" value="UniProtKB-EC"/>
</dbReference>
<evidence type="ECO:0000256" key="4">
    <source>
        <dbReference type="ARBA" id="ARBA00048391"/>
    </source>
</evidence>
<dbReference type="Pfam" id="PF17827">
    <property type="entry name" value="PrmC_N"/>
    <property type="match status" value="1"/>
</dbReference>